<gene>
    <name evidence="10 11" type="primary">cobT</name>
    <name evidence="11" type="ORF">GCM10011396_19560</name>
</gene>
<dbReference type="GO" id="GO:0008939">
    <property type="term" value="F:nicotinate-nucleotide-dimethylbenzimidazole phosphoribosyltransferase activity"/>
    <property type="evidence" value="ECO:0007669"/>
    <property type="project" value="UniProtKB-UniRule"/>
</dbReference>
<dbReference type="Pfam" id="PF02277">
    <property type="entry name" value="DBI_PRT"/>
    <property type="match status" value="1"/>
</dbReference>
<keyword evidence="12" id="KW-1185">Reference proteome</keyword>
<accession>A0A916UH85</accession>
<evidence type="ECO:0000256" key="10">
    <source>
        <dbReference type="HAMAP-Rule" id="MF_00230"/>
    </source>
</evidence>
<dbReference type="NCBIfam" id="NF000996">
    <property type="entry name" value="PRK00105.1"/>
    <property type="match status" value="1"/>
</dbReference>
<dbReference type="PANTHER" id="PTHR43463:SF1">
    <property type="entry name" value="NICOTINATE-NUCLEOTIDE--DIMETHYLBENZIMIDAZOLE PHOSPHORIBOSYLTRANSFERASE"/>
    <property type="match status" value="1"/>
</dbReference>
<comment type="similarity">
    <text evidence="2 10">Belongs to the CobT family.</text>
</comment>
<dbReference type="Proteomes" id="UP000637423">
    <property type="component" value="Unassembled WGS sequence"/>
</dbReference>
<evidence type="ECO:0000256" key="5">
    <source>
        <dbReference type="ARBA" id="ARBA00022573"/>
    </source>
</evidence>
<dbReference type="InterPro" id="IPR017846">
    <property type="entry name" value="Nict_dMeBzImd_PRibTrfase_bact"/>
</dbReference>
<dbReference type="AlphaFoldDB" id="A0A916UH85"/>
<feature type="active site" description="Proton acceptor" evidence="10">
    <location>
        <position position="339"/>
    </location>
</feature>
<evidence type="ECO:0000256" key="6">
    <source>
        <dbReference type="ARBA" id="ARBA00022676"/>
    </source>
</evidence>
<keyword evidence="6 10" id="KW-0328">Glycosyltransferase</keyword>
<proteinExistence type="inferred from homology"/>
<keyword evidence="7 10" id="KW-0808">Transferase</keyword>
<dbReference type="PANTHER" id="PTHR43463">
    <property type="entry name" value="NICOTINATE-NUCLEOTIDE--DIMETHYLBENZIMIDAZOLE PHOSPHORIBOSYLTRANSFERASE"/>
    <property type="match status" value="1"/>
</dbReference>
<name>A0A916UH85_9BURK</name>
<dbReference type="Gene3D" id="1.10.1610.10">
    <property type="match status" value="1"/>
</dbReference>
<evidence type="ECO:0000256" key="2">
    <source>
        <dbReference type="ARBA" id="ARBA00007110"/>
    </source>
</evidence>
<comment type="caution">
    <text evidence="11">The sequence shown here is derived from an EMBL/GenBank/DDBJ whole genome shotgun (WGS) entry which is preliminary data.</text>
</comment>
<evidence type="ECO:0000256" key="1">
    <source>
        <dbReference type="ARBA" id="ARBA00005049"/>
    </source>
</evidence>
<keyword evidence="5 10" id="KW-0169">Cobalamin biosynthesis</keyword>
<dbReference type="SUPFAM" id="SSF52733">
    <property type="entry name" value="Nicotinate mononucleotide:5,6-dimethylbenzimidazole phosphoribosyltransferase (CobT)"/>
    <property type="match status" value="1"/>
</dbReference>
<evidence type="ECO:0000256" key="7">
    <source>
        <dbReference type="ARBA" id="ARBA00022679"/>
    </source>
</evidence>
<dbReference type="Gene3D" id="3.40.50.10210">
    <property type="match status" value="1"/>
</dbReference>
<reference evidence="11" key="1">
    <citation type="journal article" date="2014" name="Int. J. Syst. Evol. Microbiol.">
        <title>Complete genome sequence of Corynebacterium casei LMG S-19264T (=DSM 44701T), isolated from a smear-ripened cheese.</title>
        <authorList>
            <consortium name="US DOE Joint Genome Institute (JGI-PGF)"/>
            <person name="Walter F."/>
            <person name="Albersmeier A."/>
            <person name="Kalinowski J."/>
            <person name="Ruckert C."/>
        </authorList>
    </citation>
    <scope>NUCLEOTIDE SEQUENCE</scope>
    <source>
        <strain evidence="11">CGMCC 1.10998</strain>
    </source>
</reference>
<dbReference type="InterPro" id="IPR036087">
    <property type="entry name" value="Nict_dMeBzImd_PRibTrfase_sf"/>
</dbReference>
<dbReference type="NCBIfam" id="TIGR03160">
    <property type="entry name" value="cobT_DBIPRT"/>
    <property type="match status" value="1"/>
</dbReference>
<dbReference type="EC" id="2.4.2.21" evidence="3 10"/>
<protein>
    <recommendedName>
        <fullName evidence="4 10">Nicotinate-nucleotide--dimethylbenzimidazole phosphoribosyltransferase</fullName>
        <shortName evidence="10">NN:DBI PRT</shortName>
        <ecNumber evidence="3 10">2.4.2.21</ecNumber>
    </recommendedName>
    <alternativeName>
        <fullName evidence="8 10">N(1)-alpha-phosphoribosyltransferase</fullName>
    </alternativeName>
</protein>
<dbReference type="CDD" id="cd02439">
    <property type="entry name" value="DMB-PRT_CobT"/>
    <property type="match status" value="1"/>
</dbReference>
<dbReference type="HAMAP" id="MF_00230">
    <property type="entry name" value="CobT"/>
    <property type="match status" value="1"/>
</dbReference>
<dbReference type="InterPro" id="IPR023195">
    <property type="entry name" value="Nict_dMeBzImd_PRibTrfase_N"/>
</dbReference>
<evidence type="ECO:0000256" key="9">
    <source>
        <dbReference type="ARBA" id="ARBA00047340"/>
    </source>
</evidence>
<evidence type="ECO:0000256" key="3">
    <source>
        <dbReference type="ARBA" id="ARBA00011991"/>
    </source>
</evidence>
<evidence type="ECO:0000256" key="4">
    <source>
        <dbReference type="ARBA" id="ARBA00015486"/>
    </source>
</evidence>
<comment type="catalytic activity">
    <reaction evidence="9 10">
        <text>5,6-dimethylbenzimidazole + nicotinate beta-D-ribonucleotide = alpha-ribazole 5'-phosphate + nicotinate + H(+)</text>
        <dbReference type="Rhea" id="RHEA:11196"/>
        <dbReference type="ChEBI" id="CHEBI:15378"/>
        <dbReference type="ChEBI" id="CHEBI:15890"/>
        <dbReference type="ChEBI" id="CHEBI:32544"/>
        <dbReference type="ChEBI" id="CHEBI:57502"/>
        <dbReference type="ChEBI" id="CHEBI:57918"/>
        <dbReference type="EC" id="2.4.2.21"/>
    </reaction>
</comment>
<evidence type="ECO:0000256" key="8">
    <source>
        <dbReference type="ARBA" id="ARBA00030686"/>
    </source>
</evidence>
<comment type="function">
    <text evidence="10">Catalyzes the synthesis of alpha-ribazole-5'-phosphate from nicotinate mononucleotide (NAMN) and 5,6-dimethylbenzimidazole (DMB).</text>
</comment>
<organism evidence="11 12">
    <name type="scientific">Undibacterium terreum</name>
    <dbReference type="NCBI Taxonomy" id="1224302"/>
    <lineage>
        <taxon>Bacteria</taxon>
        <taxon>Pseudomonadati</taxon>
        <taxon>Pseudomonadota</taxon>
        <taxon>Betaproteobacteria</taxon>
        <taxon>Burkholderiales</taxon>
        <taxon>Oxalobacteraceae</taxon>
        <taxon>Undibacterium</taxon>
    </lineage>
</organism>
<dbReference type="EMBL" id="BMED01000002">
    <property type="protein sequence ID" value="GGC72526.1"/>
    <property type="molecule type" value="Genomic_DNA"/>
</dbReference>
<dbReference type="InterPro" id="IPR003200">
    <property type="entry name" value="Nict_dMeBzImd_PRibTrfase"/>
</dbReference>
<evidence type="ECO:0000313" key="11">
    <source>
        <dbReference type="EMBL" id="GGC72526.1"/>
    </source>
</evidence>
<reference evidence="11" key="2">
    <citation type="submission" date="2020-09" db="EMBL/GenBank/DDBJ databases">
        <authorList>
            <person name="Sun Q."/>
            <person name="Zhou Y."/>
        </authorList>
    </citation>
    <scope>NUCLEOTIDE SEQUENCE</scope>
    <source>
        <strain evidence="11">CGMCC 1.10998</strain>
    </source>
</reference>
<dbReference type="GO" id="GO:0009236">
    <property type="term" value="P:cobalamin biosynthetic process"/>
    <property type="evidence" value="ECO:0007669"/>
    <property type="project" value="UniProtKB-UniRule"/>
</dbReference>
<comment type="pathway">
    <text evidence="1 10">Nucleoside biosynthesis; alpha-ribazole biosynthesis; alpha-ribazole from 5,6-dimethylbenzimidazole: step 1/2.</text>
</comment>
<dbReference type="FunFam" id="3.40.50.10210:FF:000001">
    <property type="entry name" value="Nicotinate-nucleotide--dimethylbenzimidazole phosphoribosyltransferase"/>
    <property type="match status" value="1"/>
</dbReference>
<evidence type="ECO:0000313" key="12">
    <source>
        <dbReference type="Proteomes" id="UP000637423"/>
    </source>
</evidence>
<sequence>MQMLKAYTSRFSGLQQPSDSNTANTADRKIMIPAISSTQNATLSQALDACINNKTKPPGSLGRLESLGKQIGLIQQSTQPALSQPSILVFAADHGICAENISAYPQSVTWQMVENFLAEGAAINVFARQNGIALHIVDAGVKHEFGERTQLINRKVAMGSHNFAQEAAMSSEQCRLAIQHGKSLVVALPGNVVGFGEMGIGNTTVAAALMHKLTGIPVAECVGAGTGLSAEGVLHKQQVIEKAVSLHADVTQPLDILATFGGFEVAMMVGAMLEAAARRMVLLIDGFIVTSALLVAAKLQPAILDYCVFAHRSDESGHAKMLDALDARPLLQLDLRLGEGTGGALAYPLLQAAVNFMWQMATFESANVAGKS</sequence>